<dbReference type="Pfam" id="PF01797">
    <property type="entry name" value="Y1_Tnp"/>
    <property type="match status" value="1"/>
</dbReference>
<dbReference type="Gene3D" id="3.30.70.1290">
    <property type="entry name" value="Transposase IS200-like"/>
    <property type="match status" value="1"/>
</dbReference>
<keyword evidence="3" id="KW-1185">Reference proteome</keyword>
<dbReference type="SMART" id="SM01321">
    <property type="entry name" value="Y1_Tnp"/>
    <property type="match status" value="1"/>
</dbReference>
<sequence length="158" mass="17830">MDQETVVRPEKPPVWRCEAELVFVTKVHGVVFTEAVRTDCERIVRDVCDDFHVKLVTFTSGDDHVALRVSYPPTVQVSKLVNSLKGVSSRHLRRLHPELLEPFLWEGRLWSRSYFCGTVGPGDLDREIAAYLDSQHRSGSRLSALDDSMTAPARKVGP</sequence>
<dbReference type="SUPFAM" id="SSF143422">
    <property type="entry name" value="Transposase IS200-like"/>
    <property type="match status" value="1"/>
</dbReference>
<dbReference type="PANTHER" id="PTHR33360">
    <property type="entry name" value="TRANSPOSASE FOR INSERTION SEQUENCE ELEMENT IS200"/>
    <property type="match status" value="1"/>
</dbReference>
<dbReference type="RefSeq" id="WP_168448341.1">
    <property type="nucleotide sequence ID" value="NZ_JAAXOW010000007.1"/>
</dbReference>
<evidence type="ECO:0000313" key="2">
    <source>
        <dbReference type="EMBL" id="NKX94267.1"/>
    </source>
</evidence>
<dbReference type="GO" id="GO:0006313">
    <property type="term" value="P:DNA transposition"/>
    <property type="evidence" value="ECO:0007669"/>
    <property type="project" value="InterPro"/>
</dbReference>
<comment type="caution">
    <text evidence="2">The sequence shown here is derived from an EMBL/GenBank/DDBJ whole genome shotgun (WGS) entry which is preliminary data.</text>
</comment>
<dbReference type="GO" id="GO:0003677">
    <property type="term" value="F:DNA binding"/>
    <property type="evidence" value="ECO:0007669"/>
    <property type="project" value="InterPro"/>
</dbReference>
<organism evidence="2 3">
    <name type="scientific">Sanguibacter hominis ATCC BAA-789</name>
    <dbReference type="NCBI Taxonomy" id="1312740"/>
    <lineage>
        <taxon>Bacteria</taxon>
        <taxon>Bacillati</taxon>
        <taxon>Actinomycetota</taxon>
        <taxon>Actinomycetes</taxon>
        <taxon>Micrococcales</taxon>
        <taxon>Sanguibacteraceae</taxon>
        <taxon>Sanguibacter</taxon>
    </lineage>
</organism>
<dbReference type="AlphaFoldDB" id="A0A9X5FFU6"/>
<dbReference type="EMBL" id="JAAXOW010000007">
    <property type="protein sequence ID" value="NKX94267.1"/>
    <property type="molecule type" value="Genomic_DNA"/>
</dbReference>
<name>A0A9X5FFU6_9MICO</name>
<dbReference type="InterPro" id="IPR036515">
    <property type="entry name" value="Transposase_17_sf"/>
</dbReference>
<feature type="domain" description="Transposase IS200-like" evidence="1">
    <location>
        <begin position="14"/>
        <end position="135"/>
    </location>
</feature>
<evidence type="ECO:0000259" key="1">
    <source>
        <dbReference type="SMART" id="SM01321"/>
    </source>
</evidence>
<dbReference type="PANTHER" id="PTHR33360:SF2">
    <property type="entry name" value="TRANSPOSASE FOR INSERTION SEQUENCE ELEMENT IS200"/>
    <property type="match status" value="1"/>
</dbReference>
<dbReference type="Proteomes" id="UP000774283">
    <property type="component" value="Unassembled WGS sequence"/>
</dbReference>
<protein>
    <submittedName>
        <fullName evidence="2">IS200/IS605 family transposase</fullName>
    </submittedName>
</protein>
<reference evidence="2 3" key="1">
    <citation type="submission" date="2020-04" db="EMBL/GenBank/DDBJ databases">
        <title>MicrobeNet Type strains.</title>
        <authorList>
            <person name="Nicholson A.C."/>
        </authorList>
    </citation>
    <scope>NUCLEOTIDE SEQUENCE [LARGE SCALE GENOMIC DNA]</scope>
    <source>
        <strain evidence="2 3">ATCC BAA-789</strain>
    </source>
</reference>
<proteinExistence type="predicted"/>
<evidence type="ECO:0000313" key="3">
    <source>
        <dbReference type="Proteomes" id="UP000774283"/>
    </source>
</evidence>
<dbReference type="GO" id="GO:0004803">
    <property type="term" value="F:transposase activity"/>
    <property type="evidence" value="ECO:0007669"/>
    <property type="project" value="InterPro"/>
</dbReference>
<dbReference type="NCBIfam" id="NF033573">
    <property type="entry name" value="transpos_IS200"/>
    <property type="match status" value="1"/>
</dbReference>
<dbReference type="InterPro" id="IPR002686">
    <property type="entry name" value="Transposase_17"/>
</dbReference>
<gene>
    <name evidence="2" type="primary">tnpA</name>
    <name evidence="2" type="ORF">HF995_13475</name>
</gene>
<accession>A0A9X5FFU6</accession>